<evidence type="ECO:0000313" key="2">
    <source>
        <dbReference type="EMBL" id="SHL69500.1"/>
    </source>
</evidence>
<keyword evidence="3" id="KW-1185">Reference proteome</keyword>
<keyword evidence="2" id="KW-0378">Hydrolase</keyword>
<dbReference type="RefSeq" id="WP_073264222.1">
    <property type="nucleotide sequence ID" value="NZ_FRBQ01000002.1"/>
</dbReference>
<dbReference type="GO" id="GO:0016787">
    <property type="term" value="F:hydrolase activity"/>
    <property type="evidence" value="ECO:0007669"/>
    <property type="project" value="UniProtKB-KW"/>
</dbReference>
<dbReference type="STRING" id="1220495.SAMN05216288_2213"/>
<dbReference type="Proteomes" id="UP000184305">
    <property type="component" value="Unassembled WGS sequence"/>
</dbReference>
<reference evidence="3" key="1">
    <citation type="submission" date="2016-11" db="EMBL/GenBank/DDBJ databases">
        <authorList>
            <person name="Varghese N."/>
            <person name="Submissions S."/>
        </authorList>
    </citation>
    <scope>NUCLEOTIDE SEQUENCE [LARGE SCALE GENOMIC DNA]</scope>
    <source>
        <strain evidence="3">CECT 8089</strain>
    </source>
</reference>
<gene>
    <name evidence="2" type="ORF">SAMN05216288_2213</name>
</gene>
<dbReference type="InterPro" id="IPR036653">
    <property type="entry name" value="CinA-like_C"/>
</dbReference>
<evidence type="ECO:0000259" key="1">
    <source>
        <dbReference type="Pfam" id="PF02464"/>
    </source>
</evidence>
<dbReference type="AlphaFoldDB" id="A0A1M7CQS7"/>
<proteinExistence type="predicted"/>
<sequence>MRDIETLLDYLKQHKLYLTTAESCTAGMIVALLAKHPGSGECLDSGHVVYSPAAKKRLLGVSQQTLDTFNLTSEEVACEMATGALNGSPANVAVASTGVAGPDAQGEIAPGTLCFAWAFRTVGGSIRLFSSTERFAGDRARVLEEAARFALLRLPDWHAQLIDEG</sequence>
<dbReference type="Pfam" id="PF02464">
    <property type="entry name" value="CinA"/>
    <property type="match status" value="1"/>
</dbReference>
<protein>
    <submittedName>
        <fullName evidence="2">Amidohydrolase, PncC family</fullName>
    </submittedName>
</protein>
<accession>A0A1M7CQS7</accession>
<feature type="domain" description="CinA C-terminal" evidence="1">
    <location>
        <begin position="5"/>
        <end position="154"/>
    </location>
</feature>
<dbReference type="OrthoDB" id="9801454at2"/>
<dbReference type="NCBIfam" id="TIGR00199">
    <property type="entry name" value="PncC_domain"/>
    <property type="match status" value="1"/>
</dbReference>
<evidence type="ECO:0000313" key="3">
    <source>
        <dbReference type="Proteomes" id="UP000184305"/>
    </source>
</evidence>
<dbReference type="SUPFAM" id="SSF142433">
    <property type="entry name" value="CinA-like"/>
    <property type="match status" value="1"/>
</dbReference>
<dbReference type="EMBL" id="FRBQ01000002">
    <property type="protein sequence ID" value="SHL69500.1"/>
    <property type="molecule type" value="Genomic_DNA"/>
</dbReference>
<name>A0A1M7CQS7_9GAMM</name>
<dbReference type="Gene3D" id="3.90.950.20">
    <property type="entry name" value="CinA-like"/>
    <property type="match status" value="1"/>
</dbReference>
<dbReference type="InterPro" id="IPR008136">
    <property type="entry name" value="CinA_C"/>
</dbReference>
<organism evidence="2 3">
    <name type="scientific">Phytopseudomonas punonensis</name>
    <dbReference type="NCBI Taxonomy" id="1220495"/>
    <lineage>
        <taxon>Bacteria</taxon>
        <taxon>Pseudomonadati</taxon>
        <taxon>Pseudomonadota</taxon>
        <taxon>Gammaproteobacteria</taxon>
        <taxon>Pseudomonadales</taxon>
        <taxon>Pseudomonadaceae</taxon>
        <taxon>Phytopseudomonas</taxon>
    </lineage>
</organism>